<dbReference type="SMART" id="SM00256">
    <property type="entry name" value="FBOX"/>
    <property type="match status" value="1"/>
</dbReference>
<proteinExistence type="predicted"/>
<comment type="caution">
    <text evidence="2">The sequence shown here is derived from an EMBL/GenBank/DDBJ whole genome shotgun (WGS) entry which is preliminary data.</text>
</comment>
<reference evidence="2" key="1">
    <citation type="submission" date="2021-10" db="EMBL/GenBank/DDBJ databases">
        <title>De novo Genome Assembly of Clathrus columnatus (Basidiomycota, Fungi) Using Illumina and Nanopore Sequence Data.</title>
        <authorList>
            <person name="Ogiso-Tanaka E."/>
            <person name="Itagaki H."/>
            <person name="Hosoya T."/>
            <person name="Hosaka K."/>
        </authorList>
    </citation>
    <scope>NUCLEOTIDE SEQUENCE</scope>
    <source>
        <strain evidence="2">MO-923</strain>
    </source>
</reference>
<dbReference type="Gene3D" id="1.20.1280.50">
    <property type="match status" value="1"/>
</dbReference>
<gene>
    <name evidence="2" type="ORF">Clacol_004441</name>
</gene>
<evidence type="ECO:0000313" key="2">
    <source>
        <dbReference type="EMBL" id="GJJ10215.1"/>
    </source>
</evidence>
<protein>
    <recommendedName>
        <fullName evidence="1">F-box domain-containing protein</fullName>
    </recommendedName>
</protein>
<organism evidence="2 3">
    <name type="scientific">Clathrus columnatus</name>
    <dbReference type="NCBI Taxonomy" id="1419009"/>
    <lineage>
        <taxon>Eukaryota</taxon>
        <taxon>Fungi</taxon>
        <taxon>Dikarya</taxon>
        <taxon>Basidiomycota</taxon>
        <taxon>Agaricomycotina</taxon>
        <taxon>Agaricomycetes</taxon>
        <taxon>Phallomycetidae</taxon>
        <taxon>Phallales</taxon>
        <taxon>Clathraceae</taxon>
        <taxon>Clathrus</taxon>
    </lineage>
</organism>
<dbReference type="AlphaFoldDB" id="A0AAV5A7F9"/>
<evidence type="ECO:0000313" key="3">
    <source>
        <dbReference type="Proteomes" id="UP001050691"/>
    </source>
</evidence>
<name>A0AAV5A7F9_9AGAM</name>
<dbReference type="InterPro" id="IPR036047">
    <property type="entry name" value="F-box-like_dom_sf"/>
</dbReference>
<dbReference type="EMBL" id="BPWL01000005">
    <property type="protein sequence ID" value="GJJ10215.1"/>
    <property type="molecule type" value="Genomic_DNA"/>
</dbReference>
<sequence>MVSLLCLPTEVITRVFCFLSPKELASCASLSRQFLTIIKTSSILTYALELKKAGLNDTYHLNLDLFDNSPSELLAALRRREQAWSTFNWTKQWDVPVEKVYNNSEICGPVFIGGYTRQGRGIDTIDVYNFHDINTNGLVTTLFLDAPYYGYAIDAGQDLLVLIERYTFESPYYKLQLRKLSTGLEYDHIEIAKSIISLKISSPDRWRSSRSNIQIFGYSLFLDVRLDQSSDMLYLGVSDTSPGRWTMISETEVLFVGYGENVPLLKYYTANSFSPNSGKLEEDGPSLDADGSDAKSSGDLGQVIFRLPFRNNPNAGLARTWVIGLMSSEASFTPKPFSPFVTPTTFVYPPKSQIIGIKFQNAEASQSVFYDTDPRRFRGVKFEMFIHLDLLRNFKNEVSSISSSRHPAGIFAIPEVPWHAWGPSITRVFEDNYDGKWSRRCIRGYRVLNPDAESETPDEPVNYTILDFNVNSSIRDPYELMTCDGTEITSSLPFRRIDIPFSRYIEDGESNGLGIKTWDPDIFLGDDIICYLPIYKELDKHS</sequence>
<keyword evidence="3" id="KW-1185">Reference proteome</keyword>
<dbReference type="SUPFAM" id="SSF81383">
    <property type="entry name" value="F-box domain"/>
    <property type="match status" value="1"/>
</dbReference>
<dbReference type="CDD" id="cd09917">
    <property type="entry name" value="F-box_SF"/>
    <property type="match status" value="1"/>
</dbReference>
<dbReference type="Proteomes" id="UP001050691">
    <property type="component" value="Unassembled WGS sequence"/>
</dbReference>
<dbReference type="InterPro" id="IPR001810">
    <property type="entry name" value="F-box_dom"/>
</dbReference>
<dbReference type="Pfam" id="PF00646">
    <property type="entry name" value="F-box"/>
    <property type="match status" value="1"/>
</dbReference>
<feature type="domain" description="F-box" evidence="1">
    <location>
        <begin position="1"/>
        <end position="47"/>
    </location>
</feature>
<evidence type="ECO:0000259" key="1">
    <source>
        <dbReference type="PROSITE" id="PS50181"/>
    </source>
</evidence>
<dbReference type="PROSITE" id="PS50181">
    <property type="entry name" value="FBOX"/>
    <property type="match status" value="1"/>
</dbReference>
<accession>A0AAV5A7F9</accession>